<reference evidence="7 8" key="1">
    <citation type="submission" date="2024-08" db="EMBL/GenBank/DDBJ databases">
        <authorList>
            <person name="Cucini C."/>
            <person name="Frati F."/>
        </authorList>
    </citation>
    <scope>NUCLEOTIDE SEQUENCE [LARGE SCALE GENOMIC DNA]</scope>
</reference>
<dbReference type="Pfam" id="PF00431">
    <property type="entry name" value="CUB"/>
    <property type="match status" value="2"/>
</dbReference>
<feature type="domain" description="CUB" evidence="6">
    <location>
        <begin position="407"/>
        <end position="519"/>
    </location>
</feature>
<accession>A0ABP1PN99</accession>
<gene>
    <name evidence="7" type="ORF">ODALV1_LOCUS884</name>
</gene>
<feature type="coiled-coil region" evidence="4">
    <location>
        <begin position="62"/>
        <end position="96"/>
    </location>
</feature>
<proteinExistence type="predicted"/>
<keyword evidence="4" id="KW-0175">Coiled coil</keyword>
<dbReference type="CDD" id="cd00041">
    <property type="entry name" value="CUB"/>
    <property type="match status" value="3"/>
</dbReference>
<dbReference type="PROSITE" id="PS01180">
    <property type="entry name" value="CUB"/>
    <property type="match status" value="3"/>
</dbReference>
<comment type="caution">
    <text evidence="3">Lacks conserved residue(s) required for the propagation of feature annotation.</text>
</comment>
<comment type="caution">
    <text evidence="7">The sequence shown here is derived from an EMBL/GenBank/DDBJ whole genome shotgun (WGS) entry which is preliminary data.</text>
</comment>
<sequence>MELITKNIFRLLCLISILTTLGESHEWQTDQHLRKSRSIKDALPKDDEYSQSRVITDMRHKIFSLENSMKKVTGEVEQLSKQNEDIEQSMLEQKTLVEKIDTEFSGLQKLLSTHSDLLSDIEKITSPAENLFALSNQTCGGVLVGQSGSIVFSRSSSTTGSRNPSSCVWTVRANNRAVIKVSTHASYRTSYSSHLNTYVLEIIKPNVTGRSNSSQPLQTKISKLQKSMHHVFAGPSIFIVTSLVTQIDIDLHIQFEGMGKLVEKDTFFTHETLQSSSGSFHSNELETWSPSLLAKLDDNTNYTLDHTTIVVSNFCTKVHLQAAIGNGGCSNVESFMVITDVMENSTVVTDCCKTNCEGKNSLINYDNPFVILITKKFQRPFDFNLTWKSDPPYPSSSNSRSGLASQCGEILGGTTGTIMYKPHVSYRNSERCVWVIVPQPRPRSSIVINVGTNGIESTYDHLYMVELTDVNGAELSDAPRITRLGRYGTYEALSREVYIVFYSDSSVSGYGFSLTWRATGEFINTGNDVTTQFTIFKMDDGSATSMSRKSTFTSNFYQVFIFTPVVPTTYSYGLQLQLNQTLPVATGNDCIHEEFSIFTAVDGLLSKATLKCDDPGVALLQNADGLTFVVMNSQNASSEIAMNFKWRQEFGKGNSTDVVVEDDNCGGVIKGERGVLKYKIGTDYVNNERCVWLLHSPNSTNITLKLLKDGFESCCDSLLVNTIDPENGSLRNDTVPINRSNRTRTFDESVLVIVFRSDSSTRGKGFAIQFSSGGNNPNPRYSYKLRHRADPYGTIDYPSSDWGDGDQSAKNEILVIASSLQIGAEDDPFTMPTNMSWSLGTFKKANQTCDYGSITFYTTPEPDGWLTREKFPNPNDTTLCPDVVNVPAKKNICSTIFSAFLAVFKPIPAEPNSDNETSFRFTYEKSAGCGGVYIGNTGEISYKEDGKYANSEKCIWLVEVPQAETIAFTLERNGFEDCCDYITVSPVDAFNGVQSSSVVISSDNRTTSIKGPVAIVTFSSDSSVTGSGFRLSFRIETQLSSDLPYTYNLVHHNQPRQNEFSYQVEPNQVVVVAFSPESHRLYYSSGTTQLTLASFRPQVNESCYSDSLFVYDVYGRRDRALVLTKTFNASNAVRDETFIAQRAASNCTVFGDGQFNPCENIGECGDTPLGSIFRTNTTSFLAVYSSVNVTGGLRFRGFVLTSVTN</sequence>
<dbReference type="Gene3D" id="2.60.120.290">
    <property type="entry name" value="Spermadhesin, CUB domain"/>
    <property type="match status" value="3"/>
</dbReference>
<protein>
    <recommendedName>
        <fullName evidence="6">CUB domain-containing protein</fullName>
    </recommendedName>
</protein>
<dbReference type="EMBL" id="CAXLJM020000004">
    <property type="protein sequence ID" value="CAL8069663.1"/>
    <property type="molecule type" value="Genomic_DNA"/>
</dbReference>
<dbReference type="SMART" id="SM00042">
    <property type="entry name" value="CUB"/>
    <property type="match status" value="3"/>
</dbReference>
<keyword evidence="2" id="KW-1015">Disulfide bond</keyword>
<keyword evidence="5" id="KW-0732">Signal</keyword>
<name>A0ABP1PN99_9HEXA</name>
<dbReference type="PANTHER" id="PTHR24251">
    <property type="entry name" value="OVOCHYMASE-RELATED"/>
    <property type="match status" value="1"/>
</dbReference>
<evidence type="ECO:0000313" key="7">
    <source>
        <dbReference type="EMBL" id="CAL8069663.1"/>
    </source>
</evidence>
<dbReference type="SUPFAM" id="SSF49854">
    <property type="entry name" value="Spermadhesin, CUB domain"/>
    <property type="match status" value="3"/>
</dbReference>
<evidence type="ECO:0000256" key="5">
    <source>
        <dbReference type="SAM" id="SignalP"/>
    </source>
</evidence>
<keyword evidence="8" id="KW-1185">Reference proteome</keyword>
<evidence type="ECO:0000256" key="2">
    <source>
        <dbReference type="ARBA" id="ARBA00023157"/>
    </source>
</evidence>
<dbReference type="Proteomes" id="UP001642540">
    <property type="component" value="Unassembled WGS sequence"/>
</dbReference>
<dbReference type="InterPro" id="IPR000859">
    <property type="entry name" value="CUB_dom"/>
</dbReference>
<feature type="signal peptide" evidence="5">
    <location>
        <begin position="1"/>
        <end position="24"/>
    </location>
</feature>
<feature type="domain" description="CUB" evidence="6">
    <location>
        <begin position="665"/>
        <end position="773"/>
    </location>
</feature>
<evidence type="ECO:0000259" key="6">
    <source>
        <dbReference type="PROSITE" id="PS01180"/>
    </source>
</evidence>
<evidence type="ECO:0000256" key="4">
    <source>
        <dbReference type="SAM" id="Coils"/>
    </source>
</evidence>
<feature type="chain" id="PRO_5047396853" description="CUB domain-containing protein" evidence="5">
    <location>
        <begin position="25"/>
        <end position="1205"/>
    </location>
</feature>
<keyword evidence="1" id="KW-0677">Repeat</keyword>
<organism evidence="7 8">
    <name type="scientific">Orchesella dallaii</name>
    <dbReference type="NCBI Taxonomy" id="48710"/>
    <lineage>
        <taxon>Eukaryota</taxon>
        <taxon>Metazoa</taxon>
        <taxon>Ecdysozoa</taxon>
        <taxon>Arthropoda</taxon>
        <taxon>Hexapoda</taxon>
        <taxon>Collembola</taxon>
        <taxon>Entomobryomorpha</taxon>
        <taxon>Entomobryoidea</taxon>
        <taxon>Orchesellidae</taxon>
        <taxon>Orchesellinae</taxon>
        <taxon>Orchesella</taxon>
    </lineage>
</organism>
<evidence type="ECO:0000256" key="3">
    <source>
        <dbReference type="PROSITE-ProRule" id="PRU00059"/>
    </source>
</evidence>
<dbReference type="InterPro" id="IPR035914">
    <property type="entry name" value="Sperma_CUB_dom_sf"/>
</dbReference>
<evidence type="ECO:0000256" key="1">
    <source>
        <dbReference type="ARBA" id="ARBA00022737"/>
    </source>
</evidence>
<evidence type="ECO:0000313" key="8">
    <source>
        <dbReference type="Proteomes" id="UP001642540"/>
    </source>
</evidence>
<feature type="domain" description="CUB" evidence="6">
    <location>
        <begin position="929"/>
        <end position="1036"/>
    </location>
</feature>